<organism evidence="1 2">
    <name type="scientific">Araneus ventricosus</name>
    <name type="common">Orbweaver spider</name>
    <name type="synonym">Epeira ventricosa</name>
    <dbReference type="NCBI Taxonomy" id="182803"/>
    <lineage>
        <taxon>Eukaryota</taxon>
        <taxon>Metazoa</taxon>
        <taxon>Ecdysozoa</taxon>
        <taxon>Arthropoda</taxon>
        <taxon>Chelicerata</taxon>
        <taxon>Arachnida</taxon>
        <taxon>Araneae</taxon>
        <taxon>Araneomorphae</taxon>
        <taxon>Entelegynae</taxon>
        <taxon>Araneoidea</taxon>
        <taxon>Araneidae</taxon>
        <taxon>Araneus</taxon>
    </lineage>
</organism>
<reference evidence="1 2" key="1">
    <citation type="journal article" date="2019" name="Sci. Rep.">
        <title>Orb-weaving spider Araneus ventricosus genome elucidates the spidroin gene catalogue.</title>
        <authorList>
            <person name="Kono N."/>
            <person name="Nakamura H."/>
            <person name="Ohtoshi R."/>
            <person name="Moran D.A.P."/>
            <person name="Shinohara A."/>
            <person name="Yoshida Y."/>
            <person name="Fujiwara M."/>
            <person name="Mori M."/>
            <person name="Tomita M."/>
            <person name="Arakawa K."/>
        </authorList>
    </citation>
    <scope>NUCLEOTIDE SEQUENCE [LARGE SCALE GENOMIC DNA]</scope>
</reference>
<dbReference type="EMBL" id="BGPR01036928">
    <property type="protein sequence ID" value="GBO12365.1"/>
    <property type="molecule type" value="Genomic_DNA"/>
</dbReference>
<protein>
    <submittedName>
        <fullName evidence="1">Uncharacterized protein</fullName>
    </submittedName>
</protein>
<proteinExistence type="predicted"/>
<accession>A0A4Y2UGX9</accession>
<dbReference type="OrthoDB" id="407410at2759"/>
<dbReference type="Proteomes" id="UP000499080">
    <property type="component" value="Unassembled WGS sequence"/>
</dbReference>
<name>A0A4Y2UGX9_ARAVE</name>
<sequence length="88" mass="10214">MTLDYAFIYKDVNDSFPFDLDAECTEIHGLNVSMQCLFATTVEDCVEIIEYLDYNYYIFCSLTVDRITLGTTSLNRFSWFLQAVVVTH</sequence>
<evidence type="ECO:0000313" key="2">
    <source>
        <dbReference type="Proteomes" id="UP000499080"/>
    </source>
</evidence>
<evidence type="ECO:0000313" key="1">
    <source>
        <dbReference type="EMBL" id="GBO12365.1"/>
    </source>
</evidence>
<gene>
    <name evidence="1" type="ORF">AVEN_241378_1</name>
</gene>
<comment type="caution">
    <text evidence="1">The sequence shown here is derived from an EMBL/GenBank/DDBJ whole genome shotgun (WGS) entry which is preliminary data.</text>
</comment>
<keyword evidence="2" id="KW-1185">Reference proteome</keyword>
<dbReference type="AlphaFoldDB" id="A0A4Y2UGX9"/>